<accession>A0A426JM60</accession>
<dbReference type="InterPro" id="IPR039708">
    <property type="entry name" value="MT1774/Rv1733c-like"/>
</dbReference>
<dbReference type="AlphaFoldDB" id="A0A426JM60"/>
<organism evidence="2 3">
    <name type="scientific">Saccharopolyspora rhizosphaerae</name>
    <dbReference type="NCBI Taxonomy" id="2492662"/>
    <lineage>
        <taxon>Bacteria</taxon>
        <taxon>Bacillati</taxon>
        <taxon>Actinomycetota</taxon>
        <taxon>Actinomycetes</taxon>
        <taxon>Pseudonocardiales</taxon>
        <taxon>Pseudonocardiaceae</taxon>
        <taxon>Saccharopolyspora</taxon>
    </lineage>
</organism>
<keyword evidence="1" id="KW-0812">Transmembrane</keyword>
<dbReference type="PANTHER" id="PTHR42305">
    <property type="entry name" value="MEMBRANE PROTEIN RV1733C-RELATED"/>
    <property type="match status" value="1"/>
</dbReference>
<protein>
    <submittedName>
        <fullName evidence="2">Uncharacterized protein</fullName>
    </submittedName>
</protein>
<dbReference type="OrthoDB" id="3579868at2"/>
<dbReference type="Proteomes" id="UP000274515">
    <property type="component" value="Unassembled WGS sequence"/>
</dbReference>
<dbReference type="EMBL" id="RSAA01000020">
    <property type="protein sequence ID" value="RRO14087.1"/>
    <property type="molecule type" value="Genomic_DNA"/>
</dbReference>
<keyword evidence="1" id="KW-1133">Transmembrane helix</keyword>
<reference evidence="2 3" key="1">
    <citation type="submission" date="2018-11" db="EMBL/GenBank/DDBJ databases">
        <title>Saccharopolyspora rhizosphaerae sp. nov., an actinomycete isolated from rhizosphere soil in Thailand.</title>
        <authorList>
            <person name="Intra B."/>
            <person name="Euanorasetr J."/>
            <person name="Take A."/>
            <person name="Inahashi Y."/>
            <person name="Mori M."/>
            <person name="Panbangred W."/>
            <person name="Matsumoto A."/>
        </authorList>
    </citation>
    <scope>NUCLEOTIDE SEQUENCE [LARGE SCALE GENOMIC DNA]</scope>
    <source>
        <strain evidence="2 3">H219</strain>
    </source>
</reference>
<feature type="transmembrane region" description="Helical" evidence="1">
    <location>
        <begin position="82"/>
        <end position="105"/>
    </location>
</feature>
<dbReference type="RefSeq" id="WP_125092155.1">
    <property type="nucleotide sequence ID" value="NZ_RSAA01000020.1"/>
</dbReference>
<keyword evidence="3" id="KW-1185">Reference proteome</keyword>
<keyword evidence="1" id="KW-0472">Membrane</keyword>
<evidence type="ECO:0000313" key="3">
    <source>
        <dbReference type="Proteomes" id="UP000274515"/>
    </source>
</evidence>
<dbReference type="PANTHER" id="PTHR42305:SF1">
    <property type="entry name" value="MEMBRANE PROTEIN RV1733C-RELATED"/>
    <property type="match status" value="1"/>
</dbReference>
<evidence type="ECO:0000256" key="1">
    <source>
        <dbReference type="SAM" id="Phobius"/>
    </source>
</evidence>
<gene>
    <name evidence="2" type="ORF">EIL87_20215</name>
</gene>
<sequence length="129" mass="13932">MEAVAVAPPTAQVVGITPDIQTTTHRADVRWGGVDGTPQNANVEVGRTTEMGGKVVVWVDDVDRVVAAPLTEGQLRASEVALIFWAIAMGEALCAALIACVHRIANVRAQGAWSREWEIVGPKWTRQQY</sequence>
<proteinExistence type="predicted"/>
<evidence type="ECO:0000313" key="2">
    <source>
        <dbReference type="EMBL" id="RRO14087.1"/>
    </source>
</evidence>
<name>A0A426JM60_9PSEU</name>
<comment type="caution">
    <text evidence="2">The sequence shown here is derived from an EMBL/GenBank/DDBJ whole genome shotgun (WGS) entry which is preliminary data.</text>
</comment>